<dbReference type="GO" id="GO:0006355">
    <property type="term" value="P:regulation of DNA-templated transcription"/>
    <property type="evidence" value="ECO:0007669"/>
    <property type="project" value="InterPro"/>
</dbReference>
<dbReference type="PANTHER" id="PTHR43214:SF43">
    <property type="entry name" value="TWO-COMPONENT RESPONSE REGULATOR"/>
    <property type="match status" value="1"/>
</dbReference>
<dbReference type="CDD" id="cd17535">
    <property type="entry name" value="REC_NarL-like"/>
    <property type="match status" value="1"/>
</dbReference>
<feature type="modified residue" description="4-aspartylphosphate" evidence="3">
    <location>
        <position position="53"/>
    </location>
</feature>
<keyword evidence="9" id="KW-1185">Reference proteome</keyword>
<dbReference type="InterPro" id="IPR000792">
    <property type="entry name" value="Tscrpt_reg_LuxR_C"/>
</dbReference>
<dbReference type="AlphaFoldDB" id="A0A512JAS4"/>
<gene>
    <name evidence="7" type="ORF">GCM10007888_48030</name>
    <name evidence="6" type="ORF">MOX02_51120</name>
</gene>
<reference evidence="6 8" key="3">
    <citation type="submission" date="2019-07" db="EMBL/GenBank/DDBJ databases">
        <title>Whole genome shotgun sequence of Methylobacterium oxalidis NBRC 107715.</title>
        <authorList>
            <person name="Hosoyama A."/>
            <person name="Uohara A."/>
            <person name="Ohji S."/>
            <person name="Ichikawa N."/>
        </authorList>
    </citation>
    <scope>NUCLEOTIDE SEQUENCE [LARGE SCALE GENOMIC DNA]</scope>
    <source>
        <strain evidence="6 8">NBRC 107715</strain>
    </source>
</reference>
<name>A0A512JAS4_9HYPH</name>
<keyword evidence="2 6" id="KW-0238">DNA-binding</keyword>
<dbReference type="PROSITE" id="PS00622">
    <property type="entry name" value="HTH_LUXR_1"/>
    <property type="match status" value="1"/>
</dbReference>
<feature type="domain" description="Response regulatory" evidence="5">
    <location>
        <begin position="3"/>
        <end position="120"/>
    </location>
</feature>
<dbReference type="SMART" id="SM00421">
    <property type="entry name" value="HTH_LUXR"/>
    <property type="match status" value="1"/>
</dbReference>
<dbReference type="EMBL" id="BSPK01000105">
    <property type="protein sequence ID" value="GLS66420.1"/>
    <property type="molecule type" value="Genomic_DNA"/>
</dbReference>
<dbReference type="Gene3D" id="3.40.50.2300">
    <property type="match status" value="1"/>
</dbReference>
<evidence type="ECO:0000256" key="2">
    <source>
        <dbReference type="ARBA" id="ARBA00023125"/>
    </source>
</evidence>
<evidence type="ECO:0000313" key="6">
    <source>
        <dbReference type="EMBL" id="GEP07074.1"/>
    </source>
</evidence>
<reference evidence="7" key="1">
    <citation type="journal article" date="2014" name="Int. J. Syst. Evol. Microbiol.">
        <title>Complete genome of a new Firmicutes species belonging to the dominant human colonic microbiota ('Ruminococcus bicirculans') reveals two chromosomes and a selective capacity to utilize plant glucans.</title>
        <authorList>
            <consortium name="NISC Comparative Sequencing Program"/>
            <person name="Wegmann U."/>
            <person name="Louis P."/>
            <person name="Goesmann A."/>
            <person name="Henrissat B."/>
            <person name="Duncan S.H."/>
            <person name="Flint H.J."/>
        </authorList>
    </citation>
    <scope>NUCLEOTIDE SEQUENCE</scope>
    <source>
        <strain evidence="7">NBRC 107715</strain>
    </source>
</reference>
<dbReference type="Pfam" id="PF00196">
    <property type="entry name" value="GerE"/>
    <property type="match status" value="1"/>
</dbReference>
<dbReference type="InterPro" id="IPR016032">
    <property type="entry name" value="Sig_transdc_resp-reg_C-effctor"/>
</dbReference>
<dbReference type="Pfam" id="PF00072">
    <property type="entry name" value="Response_reg"/>
    <property type="match status" value="1"/>
</dbReference>
<dbReference type="InterPro" id="IPR011006">
    <property type="entry name" value="CheY-like_superfamily"/>
</dbReference>
<dbReference type="GO" id="GO:0000160">
    <property type="term" value="P:phosphorelay signal transduction system"/>
    <property type="evidence" value="ECO:0007669"/>
    <property type="project" value="InterPro"/>
</dbReference>
<feature type="domain" description="HTH luxR-type" evidence="4">
    <location>
        <begin position="142"/>
        <end position="207"/>
    </location>
</feature>
<dbReference type="RefSeq" id="WP_147028566.1">
    <property type="nucleotide sequence ID" value="NZ_BJZU01000135.1"/>
</dbReference>
<dbReference type="InterPro" id="IPR039420">
    <property type="entry name" value="WalR-like"/>
</dbReference>
<dbReference type="PANTHER" id="PTHR43214">
    <property type="entry name" value="TWO-COMPONENT RESPONSE REGULATOR"/>
    <property type="match status" value="1"/>
</dbReference>
<evidence type="ECO:0000313" key="7">
    <source>
        <dbReference type="EMBL" id="GLS66420.1"/>
    </source>
</evidence>
<sequence length="209" mass="22940">MTGVLIVDDHPIVRQGFRRVVEDAGVEVIFEAEDPVAGYRLFHRIRPRVSVVDLAFRGSGLAGVSLIRRMRTLEPEACILAFSMHHDPVIASRVLQAGASGYVLKDSPVHEIREAFEAVRRGRSYLPHALALAITQHITFSNRAKTADLSAREFQILILLGEGKSYGFIADTLSMSYRSVVNACASIRSKLGVRGQAQVLSEALKLTSV</sequence>
<dbReference type="PROSITE" id="PS50110">
    <property type="entry name" value="RESPONSE_REGULATORY"/>
    <property type="match status" value="1"/>
</dbReference>
<evidence type="ECO:0000256" key="3">
    <source>
        <dbReference type="PROSITE-ProRule" id="PRU00169"/>
    </source>
</evidence>
<dbReference type="InterPro" id="IPR058245">
    <property type="entry name" value="NreC/VraR/RcsB-like_REC"/>
</dbReference>
<protein>
    <submittedName>
        <fullName evidence="6">DNA-binding response regulator</fullName>
    </submittedName>
</protein>
<evidence type="ECO:0000259" key="5">
    <source>
        <dbReference type="PROSITE" id="PS50110"/>
    </source>
</evidence>
<evidence type="ECO:0000313" key="9">
    <source>
        <dbReference type="Proteomes" id="UP001156856"/>
    </source>
</evidence>
<dbReference type="EMBL" id="BJZU01000135">
    <property type="protein sequence ID" value="GEP07074.1"/>
    <property type="molecule type" value="Genomic_DNA"/>
</dbReference>
<reference evidence="9" key="2">
    <citation type="journal article" date="2019" name="Int. J. Syst. Evol. Microbiol.">
        <title>The Global Catalogue of Microorganisms (GCM) 10K type strain sequencing project: providing services to taxonomists for standard genome sequencing and annotation.</title>
        <authorList>
            <consortium name="The Broad Institute Genomics Platform"/>
            <consortium name="The Broad Institute Genome Sequencing Center for Infectious Disease"/>
            <person name="Wu L."/>
            <person name="Ma J."/>
        </authorList>
    </citation>
    <scope>NUCLEOTIDE SEQUENCE [LARGE SCALE GENOMIC DNA]</scope>
    <source>
        <strain evidence="9">NBRC 107715</strain>
    </source>
</reference>
<reference evidence="7" key="4">
    <citation type="submission" date="2023-01" db="EMBL/GenBank/DDBJ databases">
        <title>Draft genome sequence of Methylobacterium oxalidis strain NBRC 107715.</title>
        <authorList>
            <person name="Sun Q."/>
            <person name="Mori K."/>
        </authorList>
    </citation>
    <scope>NUCLEOTIDE SEQUENCE</scope>
    <source>
        <strain evidence="7">NBRC 107715</strain>
    </source>
</reference>
<dbReference type="SUPFAM" id="SSF52172">
    <property type="entry name" value="CheY-like"/>
    <property type="match status" value="1"/>
</dbReference>
<dbReference type="OrthoDB" id="9814495at2"/>
<accession>A0A512JAS4</accession>
<organism evidence="6 8">
    <name type="scientific">Methylobacterium oxalidis</name>
    <dbReference type="NCBI Taxonomy" id="944322"/>
    <lineage>
        <taxon>Bacteria</taxon>
        <taxon>Pseudomonadati</taxon>
        <taxon>Pseudomonadota</taxon>
        <taxon>Alphaproteobacteria</taxon>
        <taxon>Hyphomicrobiales</taxon>
        <taxon>Methylobacteriaceae</taxon>
        <taxon>Methylobacterium</taxon>
    </lineage>
</organism>
<dbReference type="Proteomes" id="UP000321960">
    <property type="component" value="Unassembled WGS sequence"/>
</dbReference>
<evidence type="ECO:0000259" key="4">
    <source>
        <dbReference type="PROSITE" id="PS50043"/>
    </source>
</evidence>
<dbReference type="PROSITE" id="PS50043">
    <property type="entry name" value="HTH_LUXR_2"/>
    <property type="match status" value="1"/>
</dbReference>
<evidence type="ECO:0000256" key="1">
    <source>
        <dbReference type="ARBA" id="ARBA00022553"/>
    </source>
</evidence>
<keyword evidence="1 3" id="KW-0597">Phosphoprotein</keyword>
<comment type="caution">
    <text evidence="6">The sequence shown here is derived from an EMBL/GenBank/DDBJ whole genome shotgun (WGS) entry which is preliminary data.</text>
</comment>
<dbReference type="GO" id="GO:0003677">
    <property type="term" value="F:DNA binding"/>
    <property type="evidence" value="ECO:0007669"/>
    <property type="project" value="UniProtKB-KW"/>
</dbReference>
<dbReference type="InterPro" id="IPR001789">
    <property type="entry name" value="Sig_transdc_resp-reg_receiver"/>
</dbReference>
<proteinExistence type="predicted"/>
<dbReference type="Proteomes" id="UP001156856">
    <property type="component" value="Unassembled WGS sequence"/>
</dbReference>
<evidence type="ECO:0000313" key="8">
    <source>
        <dbReference type="Proteomes" id="UP000321960"/>
    </source>
</evidence>
<dbReference type="SMART" id="SM00448">
    <property type="entry name" value="REC"/>
    <property type="match status" value="1"/>
</dbReference>
<dbReference type="SUPFAM" id="SSF46894">
    <property type="entry name" value="C-terminal effector domain of the bipartite response regulators"/>
    <property type="match status" value="1"/>
</dbReference>